<comment type="caution">
    <text evidence="2">The sequence shown here is derived from an EMBL/GenBank/DDBJ whole genome shotgun (WGS) entry which is preliminary data.</text>
</comment>
<dbReference type="Proteomes" id="UP000249363">
    <property type="component" value="Unassembled WGS sequence"/>
</dbReference>
<name>A0A364KK98_TALAM</name>
<evidence type="ECO:0000256" key="1">
    <source>
        <dbReference type="SAM" id="SignalP"/>
    </source>
</evidence>
<dbReference type="OrthoDB" id="2841294at2759"/>
<evidence type="ECO:0000313" key="3">
    <source>
        <dbReference type="Proteomes" id="UP000249363"/>
    </source>
</evidence>
<sequence length="140" mass="14745">MKLCTFVALAATAAAQQIWIQAPGLNQEVTAGSDLVIEVQSQDTASPYQDIAAAIGIQPWDTGYVSTLELGEWLLYQGNWSIEGFAYPQGGLYTNVTVRVPSSLPAGPALLSVALFQVVGESNEPSVQTANVNVTVLSSS</sequence>
<feature type="chain" id="PRO_5017009592" evidence="1">
    <location>
        <begin position="16"/>
        <end position="140"/>
    </location>
</feature>
<keyword evidence="3" id="KW-1185">Reference proteome</keyword>
<organism evidence="2 3">
    <name type="scientific">Talaromyces amestolkiae</name>
    <dbReference type="NCBI Taxonomy" id="1196081"/>
    <lineage>
        <taxon>Eukaryota</taxon>
        <taxon>Fungi</taxon>
        <taxon>Dikarya</taxon>
        <taxon>Ascomycota</taxon>
        <taxon>Pezizomycotina</taxon>
        <taxon>Eurotiomycetes</taxon>
        <taxon>Eurotiomycetidae</taxon>
        <taxon>Eurotiales</taxon>
        <taxon>Trichocomaceae</taxon>
        <taxon>Talaromyces</taxon>
        <taxon>Talaromyces sect. Talaromyces</taxon>
    </lineage>
</organism>
<feature type="signal peptide" evidence="1">
    <location>
        <begin position="1"/>
        <end position="15"/>
    </location>
</feature>
<keyword evidence="1" id="KW-0732">Signal</keyword>
<reference evidence="2 3" key="1">
    <citation type="journal article" date="2017" name="Biotechnol. Biofuels">
        <title>Differential beta-glucosidase expression as a function of carbon source availability in Talaromyces amestolkiae: a genomic and proteomic approach.</title>
        <authorList>
            <person name="de Eugenio L.I."/>
            <person name="Mendez-Liter J.A."/>
            <person name="Nieto-Dominguez M."/>
            <person name="Alonso L."/>
            <person name="Gil-Munoz J."/>
            <person name="Barriuso J."/>
            <person name="Prieto A."/>
            <person name="Martinez M.J."/>
        </authorList>
    </citation>
    <scope>NUCLEOTIDE SEQUENCE [LARGE SCALE GENOMIC DNA]</scope>
    <source>
        <strain evidence="2 3">CIB</strain>
    </source>
</reference>
<dbReference type="GeneID" id="63789219"/>
<dbReference type="InterPro" id="IPR045469">
    <property type="entry name" value="Nis1"/>
</dbReference>
<gene>
    <name evidence="2" type="ORF">BHQ10_000002</name>
</gene>
<protein>
    <submittedName>
        <fullName evidence="2">Uncharacterized protein</fullName>
    </submittedName>
</protein>
<dbReference type="AlphaFoldDB" id="A0A364KK98"/>
<evidence type="ECO:0000313" key="2">
    <source>
        <dbReference type="EMBL" id="RAO63990.1"/>
    </source>
</evidence>
<dbReference type="EMBL" id="MIKG01000001">
    <property type="protein sequence ID" value="RAO63990.1"/>
    <property type="molecule type" value="Genomic_DNA"/>
</dbReference>
<accession>A0A364KK98</accession>
<dbReference type="RefSeq" id="XP_040728507.1">
    <property type="nucleotide sequence ID" value="XM_040874096.1"/>
</dbReference>
<proteinExistence type="predicted"/>
<dbReference type="Pfam" id="PF19271">
    <property type="entry name" value="Nis1"/>
    <property type="match status" value="1"/>
</dbReference>